<dbReference type="PANTHER" id="PTHR18896">
    <property type="entry name" value="PHOSPHOLIPASE D"/>
    <property type="match status" value="1"/>
</dbReference>
<dbReference type="GO" id="GO:0004630">
    <property type="term" value="F:phospholipase D activity"/>
    <property type="evidence" value="ECO:0007669"/>
    <property type="project" value="UniProtKB-EC"/>
</dbReference>
<proteinExistence type="predicted"/>
<evidence type="ECO:0000256" key="3">
    <source>
        <dbReference type="ARBA" id="ARBA00023098"/>
    </source>
</evidence>
<gene>
    <name evidence="4" type="primary">PLD1_0</name>
    <name evidence="4" type="ORF">TNCV_2140771</name>
</gene>
<dbReference type="AlphaFoldDB" id="A0A8X6VAS5"/>
<evidence type="ECO:0000313" key="4">
    <source>
        <dbReference type="EMBL" id="GFY00684.1"/>
    </source>
</evidence>
<sequence length="83" mass="9311">MKTMEHSIHTAYLDVIRNAKHYIYIENQFFISQSAGHRDVLNGIGEALFQRILLAHKGVTISPMDPKTSRRGDIISCCSSSSC</sequence>
<dbReference type="EMBL" id="BMAU01021221">
    <property type="protein sequence ID" value="GFY00684.1"/>
    <property type="molecule type" value="Genomic_DNA"/>
</dbReference>
<organism evidence="4 5">
    <name type="scientific">Trichonephila clavipes</name>
    <name type="common">Golden silk orbweaver</name>
    <name type="synonym">Nephila clavipes</name>
    <dbReference type="NCBI Taxonomy" id="2585209"/>
    <lineage>
        <taxon>Eukaryota</taxon>
        <taxon>Metazoa</taxon>
        <taxon>Ecdysozoa</taxon>
        <taxon>Arthropoda</taxon>
        <taxon>Chelicerata</taxon>
        <taxon>Arachnida</taxon>
        <taxon>Araneae</taxon>
        <taxon>Araneomorphae</taxon>
        <taxon>Entelegynae</taxon>
        <taxon>Araneoidea</taxon>
        <taxon>Nephilidae</taxon>
        <taxon>Trichonephila</taxon>
    </lineage>
</organism>
<accession>A0A8X6VAS5</accession>
<dbReference type="PANTHER" id="PTHR18896:SF76">
    <property type="entry name" value="PHOSPHOLIPASE"/>
    <property type="match status" value="1"/>
</dbReference>
<dbReference type="InterPro" id="IPR015679">
    <property type="entry name" value="PLipase_D_fam"/>
</dbReference>
<evidence type="ECO:0000256" key="2">
    <source>
        <dbReference type="ARBA" id="ARBA00022737"/>
    </source>
</evidence>
<dbReference type="SUPFAM" id="SSF56024">
    <property type="entry name" value="Phospholipase D/nuclease"/>
    <property type="match status" value="1"/>
</dbReference>
<evidence type="ECO:0000256" key="1">
    <source>
        <dbReference type="ARBA" id="ARBA00000798"/>
    </source>
</evidence>
<reference evidence="4" key="1">
    <citation type="submission" date="2020-08" db="EMBL/GenBank/DDBJ databases">
        <title>Multicomponent nature underlies the extraordinary mechanical properties of spider dragline silk.</title>
        <authorList>
            <person name="Kono N."/>
            <person name="Nakamura H."/>
            <person name="Mori M."/>
            <person name="Yoshida Y."/>
            <person name="Ohtoshi R."/>
            <person name="Malay A.D."/>
            <person name="Moran D.A.P."/>
            <person name="Tomita M."/>
            <person name="Numata K."/>
            <person name="Arakawa K."/>
        </authorList>
    </citation>
    <scope>NUCLEOTIDE SEQUENCE</scope>
</reference>
<dbReference type="GO" id="GO:0009395">
    <property type="term" value="P:phospholipid catabolic process"/>
    <property type="evidence" value="ECO:0007669"/>
    <property type="project" value="TreeGrafter"/>
</dbReference>
<keyword evidence="2" id="KW-0677">Repeat</keyword>
<evidence type="ECO:0000313" key="5">
    <source>
        <dbReference type="Proteomes" id="UP000887159"/>
    </source>
</evidence>
<keyword evidence="5" id="KW-1185">Reference proteome</keyword>
<keyword evidence="3" id="KW-0443">Lipid metabolism</keyword>
<dbReference type="Gene3D" id="3.30.870.10">
    <property type="entry name" value="Endonuclease Chain A"/>
    <property type="match status" value="1"/>
</dbReference>
<dbReference type="Proteomes" id="UP000887159">
    <property type="component" value="Unassembled WGS sequence"/>
</dbReference>
<protein>
    <submittedName>
        <fullName evidence="4">Phospholipase</fullName>
    </submittedName>
</protein>
<comment type="catalytic activity">
    <reaction evidence="1">
        <text>a 1,2-diacyl-sn-glycero-3-phosphocholine + H2O = a 1,2-diacyl-sn-glycero-3-phosphate + choline + H(+)</text>
        <dbReference type="Rhea" id="RHEA:14445"/>
        <dbReference type="ChEBI" id="CHEBI:15354"/>
        <dbReference type="ChEBI" id="CHEBI:15377"/>
        <dbReference type="ChEBI" id="CHEBI:15378"/>
        <dbReference type="ChEBI" id="CHEBI:57643"/>
        <dbReference type="ChEBI" id="CHEBI:58608"/>
        <dbReference type="EC" id="3.1.4.4"/>
    </reaction>
</comment>
<comment type="caution">
    <text evidence="4">The sequence shown here is derived from an EMBL/GenBank/DDBJ whole genome shotgun (WGS) entry which is preliminary data.</text>
</comment>
<name>A0A8X6VAS5_TRICX</name>